<dbReference type="PANTHER" id="PTHR43162">
    <property type="match status" value="1"/>
</dbReference>
<proteinExistence type="predicted"/>
<dbReference type="AlphaFoldDB" id="A0AA37WNH0"/>
<accession>A0AA37WNH0</accession>
<dbReference type="Proteomes" id="UP001156870">
    <property type="component" value="Unassembled WGS sequence"/>
</dbReference>
<organism evidence="2 3">
    <name type="scientific">Marinibactrum halimedae</name>
    <dbReference type="NCBI Taxonomy" id="1444977"/>
    <lineage>
        <taxon>Bacteria</taxon>
        <taxon>Pseudomonadati</taxon>
        <taxon>Pseudomonadota</taxon>
        <taxon>Gammaproteobacteria</taxon>
        <taxon>Cellvibrionales</taxon>
        <taxon>Cellvibrionaceae</taxon>
        <taxon>Marinibactrum</taxon>
    </lineage>
</organism>
<dbReference type="Gene3D" id="3.90.25.10">
    <property type="entry name" value="UDP-galactose 4-epimerase, domain 1"/>
    <property type="match status" value="1"/>
</dbReference>
<dbReference type="SUPFAM" id="SSF51735">
    <property type="entry name" value="NAD(P)-binding Rossmann-fold domains"/>
    <property type="match status" value="1"/>
</dbReference>
<dbReference type="Gene3D" id="3.40.50.720">
    <property type="entry name" value="NAD(P)-binding Rossmann-like Domain"/>
    <property type="match status" value="1"/>
</dbReference>
<evidence type="ECO:0000259" key="1">
    <source>
        <dbReference type="Pfam" id="PF05368"/>
    </source>
</evidence>
<dbReference type="CDD" id="cd05269">
    <property type="entry name" value="TMR_SDR_a"/>
    <property type="match status" value="1"/>
</dbReference>
<keyword evidence="3" id="KW-1185">Reference proteome</keyword>
<gene>
    <name evidence="2" type="ORF">GCM10007877_32040</name>
</gene>
<comment type="caution">
    <text evidence="2">The sequence shown here is derived from an EMBL/GenBank/DDBJ whole genome shotgun (WGS) entry which is preliminary data.</text>
</comment>
<dbReference type="InterPro" id="IPR036291">
    <property type="entry name" value="NAD(P)-bd_dom_sf"/>
</dbReference>
<dbReference type="RefSeq" id="WP_232594033.1">
    <property type="nucleotide sequence ID" value="NZ_BSPD01000080.1"/>
</dbReference>
<sequence>MTNAATTTVLIAGATGTNGKALVHALSDHPNIKPRALVRNIESARKQLGNKIDLVQGDLSDIKSLKRAFVDVQKAYIVTAIQNYTVELFYNFFVAAKEAGVSQLVKFSGLGASVDSPSEVIRQHGLSDQKLIESGLNYTILRPNSFHQNMLLQAQSIAQTDTFYLPLGQAKQSTIDVRDIADITVKVISESGHDNKIYDLTGPESLSFHEVAEIIGDQRGKSVSYVPISAYDARAAMMAQGMPEWTAHVLAEIQDLFATGIYADILPDTEKLLGKRATTFQQFVGSNLSLFQ</sequence>
<feature type="domain" description="NmrA-like" evidence="1">
    <location>
        <begin position="6"/>
        <end position="261"/>
    </location>
</feature>
<dbReference type="InterPro" id="IPR051604">
    <property type="entry name" value="Ergot_Alk_Oxidoreductase"/>
</dbReference>
<name>A0AA37WNH0_9GAMM</name>
<evidence type="ECO:0000313" key="2">
    <source>
        <dbReference type="EMBL" id="GLS27485.1"/>
    </source>
</evidence>
<dbReference type="PANTHER" id="PTHR43162:SF1">
    <property type="entry name" value="PRESTALK A DIFFERENTIATION PROTEIN A"/>
    <property type="match status" value="1"/>
</dbReference>
<dbReference type="EMBL" id="BSPD01000080">
    <property type="protein sequence ID" value="GLS27485.1"/>
    <property type="molecule type" value="Genomic_DNA"/>
</dbReference>
<dbReference type="Pfam" id="PF05368">
    <property type="entry name" value="NmrA"/>
    <property type="match status" value="1"/>
</dbReference>
<evidence type="ECO:0000313" key="3">
    <source>
        <dbReference type="Proteomes" id="UP001156870"/>
    </source>
</evidence>
<protein>
    <submittedName>
        <fullName evidence="2">NAD(P)-dependent oxidoreductase</fullName>
    </submittedName>
</protein>
<dbReference type="InterPro" id="IPR008030">
    <property type="entry name" value="NmrA-like"/>
</dbReference>
<reference evidence="2 3" key="1">
    <citation type="journal article" date="2014" name="Int. J. Syst. Evol. Microbiol.">
        <title>Complete genome sequence of Corynebacterium casei LMG S-19264T (=DSM 44701T), isolated from a smear-ripened cheese.</title>
        <authorList>
            <consortium name="US DOE Joint Genome Institute (JGI-PGF)"/>
            <person name="Walter F."/>
            <person name="Albersmeier A."/>
            <person name="Kalinowski J."/>
            <person name="Ruckert C."/>
        </authorList>
    </citation>
    <scope>NUCLEOTIDE SEQUENCE [LARGE SCALE GENOMIC DNA]</scope>
    <source>
        <strain evidence="2 3">NBRC 110095</strain>
    </source>
</reference>